<organism evidence="2 3">
    <name type="scientific">Panicum virgatum</name>
    <name type="common">Blackwell switchgrass</name>
    <dbReference type="NCBI Taxonomy" id="38727"/>
    <lineage>
        <taxon>Eukaryota</taxon>
        <taxon>Viridiplantae</taxon>
        <taxon>Streptophyta</taxon>
        <taxon>Embryophyta</taxon>
        <taxon>Tracheophyta</taxon>
        <taxon>Spermatophyta</taxon>
        <taxon>Magnoliopsida</taxon>
        <taxon>Liliopsida</taxon>
        <taxon>Poales</taxon>
        <taxon>Poaceae</taxon>
        <taxon>PACMAD clade</taxon>
        <taxon>Panicoideae</taxon>
        <taxon>Panicodae</taxon>
        <taxon>Paniceae</taxon>
        <taxon>Panicinae</taxon>
        <taxon>Panicum</taxon>
        <taxon>Panicum sect. Hiantes</taxon>
    </lineage>
</organism>
<reference evidence="2" key="1">
    <citation type="submission" date="2020-05" db="EMBL/GenBank/DDBJ databases">
        <title>WGS assembly of Panicum virgatum.</title>
        <authorList>
            <person name="Lovell J.T."/>
            <person name="Jenkins J."/>
            <person name="Shu S."/>
            <person name="Juenger T.E."/>
            <person name="Schmutz J."/>
        </authorList>
    </citation>
    <scope>NUCLEOTIDE SEQUENCE</scope>
    <source>
        <strain evidence="2">AP13</strain>
    </source>
</reference>
<proteinExistence type="predicted"/>
<gene>
    <name evidence="2" type="ORF">PVAP13_4NG212100</name>
</gene>
<feature type="region of interest" description="Disordered" evidence="1">
    <location>
        <begin position="46"/>
        <end position="67"/>
    </location>
</feature>
<comment type="caution">
    <text evidence="2">The sequence shown here is derived from an EMBL/GenBank/DDBJ whole genome shotgun (WGS) entry which is preliminary data.</text>
</comment>
<keyword evidence="3" id="KW-1185">Reference proteome</keyword>
<name>A0A8T0TBL3_PANVG</name>
<dbReference type="EMBL" id="CM029044">
    <property type="protein sequence ID" value="KAG2606643.1"/>
    <property type="molecule type" value="Genomic_DNA"/>
</dbReference>
<protein>
    <submittedName>
        <fullName evidence="2">Uncharacterized protein</fullName>
    </submittedName>
</protein>
<dbReference type="AlphaFoldDB" id="A0A8T0TBL3"/>
<evidence type="ECO:0000256" key="1">
    <source>
        <dbReference type="SAM" id="MobiDB-lite"/>
    </source>
</evidence>
<evidence type="ECO:0000313" key="3">
    <source>
        <dbReference type="Proteomes" id="UP000823388"/>
    </source>
</evidence>
<sequence length="130" mass="14702">MEKGKNKVEPILDEEERRWHKALHDFDIITEQFRSLIQKMNEWLQQHQESNEQAEETQAAPVGEESASVLLARATELSDTLWRFERELDDDDDCEASTSGSGLATDPEESLVEPKPEAPSADPKPEPSSP</sequence>
<evidence type="ECO:0000313" key="2">
    <source>
        <dbReference type="EMBL" id="KAG2606643.1"/>
    </source>
</evidence>
<accession>A0A8T0TBL3</accession>
<feature type="region of interest" description="Disordered" evidence="1">
    <location>
        <begin position="84"/>
        <end position="130"/>
    </location>
</feature>
<dbReference type="Proteomes" id="UP000823388">
    <property type="component" value="Chromosome 4N"/>
</dbReference>